<evidence type="ECO:0000256" key="7">
    <source>
        <dbReference type="ARBA" id="ARBA00023065"/>
    </source>
</evidence>
<dbReference type="GO" id="GO:0098719">
    <property type="term" value="P:sodium ion import across plasma membrane"/>
    <property type="evidence" value="ECO:0007669"/>
    <property type="project" value="TreeGrafter"/>
</dbReference>
<dbReference type="InterPro" id="IPR004705">
    <property type="entry name" value="Cation/H_exchanger_CPA1_bac"/>
</dbReference>
<evidence type="ECO:0000313" key="12">
    <source>
        <dbReference type="EMBL" id="GIH14564.1"/>
    </source>
</evidence>
<name>A0A8J3QPC9_9ACTN</name>
<dbReference type="RefSeq" id="WP_203918227.1">
    <property type="nucleotide sequence ID" value="NZ_BONZ01000027.1"/>
</dbReference>
<comment type="caution">
    <text evidence="10">Lacks conserved residue(s) required for the propagation of feature annotation.</text>
</comment>
<dbReference type="Proteomes" id="UP000642748">
    <property type="component" value="Unassembled WGS sequence"/>
</dbReference>
<dbReference type="Pfam" id="PF00999">
    <property type="entry name" value="Na_H_Exchanger"/>
    <property type="match status" value="1"/>
</dbReference>
<keyword evidence="2 10" id="KW-0813">Transport</keyword>
<evidence type="ECO:0000256" key="6">
    <source>
        <dbReference type="ARBA" id="ARBA00023053"/>
    </source>
</evidence>
<evidence type="ECO:0000256" key="1">
    <source>
        <dbReference type="ARBA" id="ARBA00004651"/>
    </source>
</evidence>
<feature type="transmembrane region" description="Helical" evidence="10">
    <location>
        <begin position="55"/>
        <end position="76"/>
    </location>
</feature>
<dbReference type="GO" id="GO:0005886">
    <property type="term" value="C:plasma membrane"/>
    <property type="evidence" value="ECO:0007669"/>
    <property type="project" value="UniProtKB-SubCell"/>
</dbReference>
<keyword evidence="8 10" id="KW-0472">Membrane</keyword>
<accession>A0A8J3QPC9</accession>
<dbReference type="GO" id="GO:0015385">
    <property type="term" value="F:sodium:proton antiporter activity"/>
    <property type="evidence" value="ECO:0007669"/>
    <property type="project" value="InterPro"/>
</dbReference>
<comment type="subcellular location">
    <subcellularLocation>
        <location evidence="1 10">Cell membrane</location>
        <topology evidence="1 10">Multi-pass membrane protein</topology>
    </subcellularLocation>
</comment>
<feature type="domain" description="Cation/H+ exchanger transmembrane" evidence="11">
    <location>
        <begin position="13"/>
        <end position="401"/>
    </location>
</feature>
<evidence type="ECO:0000313" key="13">
    <source>
        <dbReference type="Proteomes" id="UP000642748"/>
    </source>
</evidence>
<feature type="transmembrane region" description="Helical" evidence="10">
    <location>
        <begin position="151"/>
        <end position="170"/>
    </location>
</feature>
<evidence type="ECO:0000256" key="9">
    <source>
        <dbReference type="ARBA" id="ARBA00023201"/>
    </source>
</evidence>
<evidence type="ECO:0000256" key="5">
    <source>
        <dbReference type="ARBA" id="ARBA00022989"/>
    </source>
</evidence>
<feature type="transmembrane region" description="Helical" evidence="10">
    <location>
        <begin position="108"/>
        <end position="131"/>
    </location>
</feature>
<keyword evidence="7 10" id="KW-0406">Ion transport</keyword>
<keyword evidence="4 10" id="KW-0812">Transmembrane</keyword>
<dbReference type="EMBL" id="BONZ01000027">
    <property type="protein sequence ID" value="GIH14564.1"/>
    <property type="molecule type" value="Genomic_DNA"/>
</dbReference>
<dbReference type="PANTHER" id="PTHR10110:SF86">
    <property type="entry name" value="SODIUM_HYDROGEN EXCHANGER 7"/>
    <property type="match status" value="1"/>
</dbReference>
<dbReference type="AlphaFoldDB" id="A0A8J3QPC9"/>
<keyword evidence="5 10" id="KW-1133">Transmembrane helix</keyword>
<feature type="transmembrane region" description="Helical" evidence="10">
    <location>
        <begin position="215"/>
        <end position="244"/>
    </location>
</feature>
<keyword evidence="10" id="KW-0050">Antiport</keyword>
<reference evidence="12" key="1">
    <citation type="submission" date="2021-01" db="EMBL/GenBank/DDBJ databases">
        <title>Whole genome shotgun sequence of Rugosimonospora africana NBRC 104875.</title>
        <authorList>
            <person name="Komaki H."/>
            <person name="Tamura T."/>
        </authorList>
    </citation>
    <scope>NUCLEOTIDE SEQUENCE</scope>
    <source>
        <strain evidence="12">NBRC 104875</strain>
    </source>
</reference>
<feature type="transmembrane region" description="Helical" evidence="10">
    <location>
        <begin position="295"/>
        <end position="317"/>
    </location>
</feature>
<dbReference type="NCBIfam" id="TIGR00831">
    <property type="entry name" value="a_cpa1"/>
    <property type="match status" value="1"/>
</dbReference>
<evidence type="ECO:0000256" key="8">
    <source>
        <dbReference type="ARBA" id="ARBA00023136"/>
    </source>
</evidence>
<comment type="caution">
    <text evidence="12">The sequence shown here is derived from an EMBL/GenBank/DDBJ whole genome shotgun (WGS) entry which is preliminary data.</text>
</comment>
<sequence length="526" mass="56187">MTNLLTVVGLVTVVVAVSALARRFGMLSPILLLLTGIVLSFVPGVPRVDLDPHLVLTWILPPLLYVAAVNTSVPAFRFNLRPILLLAVGLVVFTALGVGYALHLVLPAVPLAATVALGAVVAPPDAVSASAIARRVRLPRRHVAILEGESLINDATALLIFGVATSAATGRAVSAGEITGNALLASLGGVAVGALGAVVFGALHRRISDPLLDNAVSLIVPFVVYATGTSIHASGVVAVVVTGLALGHRYPVLMSAASRLQMEAFWRMVSFLLEGAVFVLVGLQLRSTLEQLRTPVGTVVLAAVVVVLTVIVARFVWMYPATYLTRLVPKLRERGVAPRPNVPTLLAWAGMRGVVTLATALALPATLAHGAAYPRGLFVFLAFATIVATLLLQGLTLPAVARMLRIEPDDPKDDALAEAAVQTSASRAARERLEKEIAGQEDELPADVVERLRDKIDVRANRAWERLGSRRRETPTEAYTRLRAAMLEAERGVFRQARDEGKIPEEVLREAQRDMDLEESLLERRP</sequence>
<dbReference type="InterPro" id="IPR018422">
    <property type="entry name" value="Cation/H_exchanger_CPA1"/>
</dbReference>
<dbReference type="InterPro" id="IPR006153">
    <property type="entry name" value="Cation/H_exchanger_TM"/>
</dbReference>
<comment type="similarity">
    <text evidence="10">Belongs to the monovalent cation:proton antiporter 1 (CPA1) transporter (TC 2.A.36) family.</text>
</comment>
<dbReference type="GO" id="GO:0051453">
    <property type="term" value="P:regulation of intracellular pH"/>
    <property type="evidence" value="ECO:0007669"/>
    <property type="project" value="TreeGrafter"/>
</dbReference>
<keyword evidence="13" id="KW-1185">Reference proteome</keyword>
<evidence type="ECO:0000256" key="2">
    <source>
        <dbReference type="ARBA" id="ARBA00022448"/>
    </source>
</evidence>
<feature type="transmembrane region" description="Helical" evidence="10">
    <location>
        <begin position="345"/>
        <end position="365"/>
    </location>
</feature>
<keyword evidence="3 10" id="KW-1003">Cell membrane</keyword>
<gene>
    <name evidence="12" type="ORF">Raf01_27360</name>
</gene>
<keyword evidence="9 10" id="KW-0739">Sodium transport</keyword>
<protein>
    <submittedName>
        <fullName evidence="12">Na+/H+ antiporter</fullName>
    </submittedName>
</protein>
<feature type="transmembrane region" description="Helical" evidence="10">
    <location>
        <begin position="264"/>
        <end position="283"/>
    </location>
</feature>
<evidence type="ECO:0000256" key="4">
    <source>
        <dbReference type="ARBA" id="ARBA00022692"/>
    </source>
</evidence>
<evidence type="ECO:0000256" key="3">
    <source>
        <dbReference type="ARBA" id="ARBA00022475"/>
    </source>
</evidence>
<comment type="function">
    <text evidence="10">Na(+)/H(+) antiporter that extrudes sodium in exchange for external protons.</text>
</comment>
<organism evidence="12 13">
    <name type="scientific">Rugosimonospora africana</name>
    <dbReference type="NCBI Taxonomy" id="556532"/>
    <lineage>
        <taxon>Bacteria</taxon>
        <taxon>Bacillati</taxon>
        <taxon>Actinomycetota</taxon>
        <taxon>Actinomycetes</taxon>
        <taxon>Micromonosporales</taxon>
        <taxon>Micromonosporaceae</taxon>
        <taxon>Rugosimonospora</taxon>
    </lineage>
</organism>
<keyword evidence="6 10" id="KW-0915">Sodium</keyword>
<dbReference type="GO" id="GO:0015386">
    <property type="term" value="F:potassium:proton antiporter activity"/>
    <property type="evidence" value="ECO:0007669"/>
    <property type="project" value="TreeGrafter"/>
</dbReference>
<feature type="transmembrane region" description="Helical" evidence="10">
    <location>
        <begin position="182"/>
        <end position="203"/>
    </location>
</feature>
<evidence type="ECO:0000256" key="10">
    <source>
        <dbReference type="RuleBase" id="RU366002"/>
    </source>
</evidence>
<dbReference type="PANTHER" id="PTHR10110">
    <property type="entry name" value="SODIUM/HYDROGEN EXCHANGER"/>
    <property type="match status" value="1"/>
</dbReference>
<dbReference type="Gene3D" id="6.10.140.1330">
    <property type="match status" value="1"/>
</dbReference>
<feature type="transmembrane region" description="Helical" evidence="10">
    <location>
        <begin position="377"/>
        <end position="401"/>
    </location>
</feature>
<proteinExistence type="inferred from homology"/>
<feature type="transmembrane region" description="Helical" evidence="10">
    <location>
        <begin position="83"/>
        <end position="102"/>
    </location>
</feature>
<evidence type="ECO:0000259" key="11">
    <source>
        <dbReference type="Pfam" id="PF00999"/>
    </source>
</evidence>